<name>A0A086XSU4_9RHOB</name>
<dbReference type="eggNOG" id="COG1028">
    <property type="taxonomic scope" value="Bacteria"/>
</dbReference>
<evidence type="ECO:0000313" key="3">
    <source>
        <dbReference type="EMBL" id="KFI25094.1"/>
    </source>
</evidence>
<accession>A0A086XSU4</accession>
<comment type="similarity">
    <text evidence="1">Belongs to the short-chain dehydrogenases/reductases (SDR) family.</text>
</comment>
<dbReference type="FunFam" id="3.40.50.720:FF:000084">
    <property type="entry name" value="Short-chain dehydrogenase reductase"/>
    <property type="match status" value="1"/>
</dbReference>
<dbReference type="PANTHER" id="PTHR42760">
    <property type="entry name" value="SHORT-CHAIN DEHYDROGENASES/REDUCTASES FAMILY MEMBER"/>
    <property type="match status" value="1"/>
</dbReference>
<dbReference type="PRINTS" id="PR00080">
    <property type="entry name" value="SDRFAMILY"/>
</dbReference>
<dbReference type="InterPro" id="IPR020904">
    <property type="entry name" value="Sc_DH/Rdtase_CS"/>
</dbReference>
<dbReference type="Gene3D" id="3.40.50.720">
    <property type="entry name" value="NAD(P)-binding Rossmann-like Domain"/>
    <property type="match status" value="1"/>
</dbReference>
<dbReference type="OrthoDB" id="7745792at2"/>
<evidence type="ECO:0000259" key="2">
    <source>
        <dbReference type="SMART" id="SM00822"/>
    </source>
</evidence>
<gene>
    <name evidence="3" type="ORF">CG50_06375</name>
</gene>
<comment type="caution">
    <text evidence="3">The sequence shown here is derived from an EMBL/GenBank/DDBJ whole genome shotgun (WGS) entry which is preliminary data.</text>
</comment>
<dbReference type="PROSITE" id="PS00061">
    <property type="entry name" value="ADH_SHORT"/>
    <property type="match status" value="1"/>
</dbReference>
<dbReference type="PANTHER" id="PTHR42760:SF135">
    <property type="entry name" value="BLL7886 PROTEIN"/>
    <property type="match status" value="1"/>
</dbReference>
<dbReference type="Pfam" id="PF13561">
    <property type="entry name" value="adh_short_C2"/>
    <property type="match status" value="1"/>
</dbReference>
<dbReference type="CDD" id="cd05233">
    <property type="entry name" value="SDR_c"/>
    <property type="match status" value="1"/>
</dbReference>
<evidence type="ECO:0000256" key="1">
    <source>
        <dbReference type="ARBA" id="ARBA00006484"/>
    </source>
</evidence>
<protein>
    <submittedName>
        <fullName evidence="3">3-oxoacyl-ACP reductase</fullName>
    </submittedName>
</protein>
<dbReference type="InterPro" id="IPR036291">
    <property type="entry name" value="NAD(P)-bd_dom_sf"/>
</dbReference>
<dbReference type="GO" id="GO:0030497">
    <property type="term" value="P:fatty acid elongation"/>
    <property type="evidence" value="ECO:0007669"/>
    <property type="project" value="TreeGrafter"/>
</dbReference>
<dbReference type="InterPro" id="IPR002347">
    <property type="entry name" value="SDR_fam"/>
</dbReference>
<dbReference type="STRING" id="1105367.CG50_06375"/>
<sequence>MIFDFSGQSLLLTGANGGIGREVALIFAQAGADMVLADRDPGPLGDFAARLPGPGRKICAAMDAADPASAQALVDLTLEAFGRIDHVIPSAGIYLAEPFAGMTDEQWRRTMSVNLDGVFYLLRRAAPHLGPGSSIVNLTSLAAFRGAFSNAHYGATKGALVSLTRALARELAPNTRVNAVAPGIIETPMTRDLLAARGEASIAQTPLGRFGRPEEIASVIAFLCSGAASFITGETIQVNGGIYMV</sequence>
<dbReference type="EMBL" id="JFZB01000028">
    <property type="protein sequence ID" value="KFI25094.1"/>
    <property type="molecule type" value="Genomic_DNA"/>
</dbReference>
<feature type="domain" description="Ketoreductase" evidence="2">
    <location>
        <begin position="8"/>
        <end position="187"/>
    </location>
</feature>
<dbReference type="InterPro" id="IPR057326">
    <property type="entry name" value="KR_dom"/>
</dbReference>
<proteinExistence type="inferred from homology"/>
<dbReference type="SUPFAM" id="SSF51735">
    <property type="entry name" value="NAD(P)-binding Rossmann-fold domains"/>
    <property type="match status" value="1"/>
</dbReference>
<organism evidence="3 4">
    <name type="scientific">Paenirhodobacter enshiensis</name>
    <dbReference type="NCBI Taxonomy" id="1105367"/>
    <lineage>
        <taxon>Bacteria</taxon>
        <taxon>Pseudomonadati</taxon>
        <taxon>Pseudomonadota</taxon>
        <taxon>Alphaproteobacteria</taxon>
        <taxon>Rhodobacterales</taxon>
        <taxon>Rhodobacter group</taxon>
        <taxon>Paenirhodobacter</taxon>
    </lineage>
</organism>
<dbReference type="SMART" id="SM00822">
    <property type="entry name" value="PKS_KR"/>
    <property type="match status" value="1"/>
</dbReference>
<reference evidence="3 4" key="1">
    <citation type="submission" date="2014-03" db="EMBL/GenBank/DDBJ databases">
        <title>Genome of Paenirhodobacter enshiensis DW2-9.</title>
        <authorList>
            <person name="Wang D."/>
            <person name="Wang G."/>
        </authorList>
    </citation>
    <scope>NUCLEOTIDE SEQUENCE [LARGE SCALE GENOMIC DNA]</scope>
    <source>
        <strain evidence="3 4">DW2-9</strain>
    </source>
</reference>
<dbReference type="AlphaFoldDB" id="A0A086XSU4"/>
<keyword evidence="4" id="KW-1185">Reference proteome</keyword>
<dbReference type="PRINTS" id="PR00081">
    <property type="entry name" value="GDHRDH"/>
</dbReference>
<dbReference type="Proteomes" id="UP000028824">
    <property type="component" value="Unassembled WGS sequence"/>
</dbReference>
<evidence type="ECO:0000313" key="4">
    <source>
        <dbReference type="Proteomes" id="UP000028824"/>
    </source>
</evidence>
<dbReference type="RefSeq" id="WP_036638844.1">
    <property type="nucleotide sequence ID" value="NZ_JAYRGJ010000026.1"/>
</dbReference>
<dbReference type="GO" id="GO:0016616">
    <property type="term" value="F:oxidoreductase activity, acting on the CH-OH group of donors, NAD or NADP as acceptor"/>
    <property type="evidence" value="ECO:0007669"/>
    <property type="project" value="TreeGrafter"/>
</dbReference>